<evidence type="ECO:0000313" key="2">
    <source>
        <dbReference type="Proteomes" id="UP000229706"/>
    </source>
</evidence>
<comment type="caution">
    <text evidence="1">The sequence shown here is derived from an EMBL/GenBank/DDBJ whole genome shotgun (WGS) entry which is preliminary data.</text>
</comment>
<protein>
    <submittedName>
        <fullName evidence="1">Uncharacterized protein</fullName>
    </submittedName>
</protein>
<accession>A0A2M8DCP4</accession>
<organism evidence="1 2">
    <name type="scientific">Candidatus Roizmanbacteria bacterium CG_4_9_14_0_8_um_filter_34_12</name>
    <dbReference type="NCBI Taxonomy" id="1974840"/>
    <lineage>
        <taxon>Bacteria</taxon>
        <taxon>Candidatus Roizmaniibacteriota</taxon>
    </lineage>
</organism>
<dbReference type="EMBL" id="PFTH01000125">
    <property type="protein sequence ID" value="PJB88159.1"/>
    <property type="molecule type" value="Genomic_DNA"/>
</dbReference>
<reference evidence="2" key="1">
    <citation type="submission" date="2017-09" db="EMBL/GenBank/DDBJ databases">
        <title>Depth-based differentiation of microbial function through sediment-hosted aquifers and enrichment of novel symbionts in the deep terrestrial subsurface.</title>
        <authorList>
            <person name="Probst A.J."/>
            <person name="Ladd B."/>
            <person name="Jarett J.K."/>
            <person name="Geller-Mcgrath D.E."/>
            <person name="Sieber C.M.K."/>
            <person name="Emerson J.B."/>
            <person name="Anantharaman K."/>
            <person name="Thomas B.C."/>
            <person name="Malmstrom R."/>
            <person name="Stieglmeier M."/>
            <person name="Klingl A."/>
            <person name="Woyke T."/>
            <person name="Ryan C.M."/>
            <person name="Banfield J.F."/>
        </authorList>
    </citation>
    <scope>NUCLEOTIDE SEQUENCE [LARGE SCALE GENOMIC DNA]</scope>
</reference>
<proteinExistence type="predicted"/>
<gene>
    <name evidence="1" type="ORF">CO083_03205</name>
</gene>
<sequence>MLSDSLSSISTFKYQSKTEAAWYDDSYAYRQRVDITNAGTAQTDFQEDKTLGRMAKGFFSGASLNKSWQSHKKKQYDKQRAGNIEKKKANVCLIKSHIFLADRIANIQKVKLNINPNNTTGKEGLSREGIKIEITKEPKNNVPTLMKISANLSSWPNERRGNFTVFNITKDYIRIINSFQELA</sequence>
<evidence type="ECO:0000313" key="1">
    <source>
        <dbReference type="EMBL" id="PJB88159.1"/>
    </source>
</evidence>
<dbReference type="AlphaFoldDB" id="A0A2M8DCP4"/>
<name>A0A2M8DCP4_9BACT</name>
<dbReference type="Proteomes" id="UP000229706">
    <property type="component" value="Unassembled WGS sequence"/>
</dbReference>